<dbReference type="InterPro" id="IPR036273">
    <property type="entry name" value="CRAL/TRIO_N_dom_sf"/>
</dbReference>
<dbReference type="AlphaFoldDB" id="A0A0U1LMU5"/>
<dbReference type="CDD" id="cd00170">
    <property type="entry name" value="SEC14"/>
    <property type="match status" value="1"/>
</dbReference>
<organism evidence="3 4">
    <name type="scientific">Talaromyces islandicus</name>
    <name type="common">Penicillium islandicum</name>
    <dbReference type="NCBI Taxonomy" id="28573"/>
    <lineage>
        <taxon>Eukaryota</taxon>
        <taxon>Fungi</taxon>
        <taxon>Dikarya</taxon>
        <taxon>Ascomycota</taxon>
        <taxon>Pezizomycotina</taxon>
        <taxon>Eurotiomycetes</taxon>
        <taxon>Eurotiomycetidae</taxon>
        <taxon>Eurotiales</taxon>
        <taxon>Trichocomaceae</taxon>
        <taxon>Talaromyces</taxon>
        <taxon>Talaromyces sect. Islandici</taxon>
    </lineage>
</organism>
<evidence type="ECO:0000256" key="1">
    <source>
        <dbReference type="SAM" id="MobiDB-lite"/>
    </source>
</evidence>
<dbReference type="STRING" id="28573.A0A0U1LMU5"/>
<dbReference type="InterPro" id="IPR001251">
    <property type="entry name" value="CRAL-TRIO_dom"/>
</dbReference>
<sequence length="873" mass="98660">MKKLKSIFASKTASAATATMAVGGHEQLLRAPAGSLQSNAHPQIQSPLFALPAEIRSLIFTYALTDYEDTTLNSYDTNTYWYRPGYAARRRTATELLRVCKRVFQETWFLPFALAEHSFYLTLPHRAPATHITVDRMRGYLETLRDFALSQDGMEMPQILHVRVFAQLWALEDPARLQELLSLAGFEPRVVTITLRYTDFWYWEEEIPLHIDARWVNTVKFPRSVAAIKMDFEMIDRRKTEIDFITDVAVQKWTFRREDGVVFVASPQDVMTSRWTGSSTWGNRRWIRDESRPNEIDYYVKTVTWKPAPELGTSAQLLESPNLDVPNTIVREPAPNVGIFSSVSPEDVAAANLPRDASPEQIAYAILPASLYAMSGYVGNLSADKEKKLKELWILLFTPILSFLATTYGIELPSDKTSATAIFKILNEVKEPTAEAVIAAFKKAAAGDQSTATNGTAEREQAASTEATTNGAVDNSSEDPKTPATNGETVSSDQKLGDISNKKVPKEKLSGLMAQLRETDLKEAQLTSIEKILSSMTPKEMGWTLLNMIKQDNPDAVLLRFLRARKWDVGKAFSMMISNYIWRVESQVDEEILPGGELKSLKQTQDSSDKTEEKKGTDFLAQLRMGKAYLHGVDRDGRPVIRVNVRIHKPGAQTEEALERYILHVIEMTRLMLKHPVETGTILFDMTGFGLSNMEFPPVKFIIQCFESNYPECLGRLLIHNAPWVFSGVWKLIRPLMDPVVASKVQFTKSIDDLSQFIAPENILKDLGGTDDWTYKYIEPDPKENDLHNDTDTKNAIMAERMSTALDFILQTSAWIGDTNVTTEPADEATIREIKDRRSDSIARLRKCYWKIDPYIRARCQMDREGAIFPEAD</sequence>
<feature type="domain" description="CRAL-TRIO" evidence="2">
    <location>
        <begin position="618"/>
        <end position="775"/>
    </location>
</feature>
<feature type="compositionally biased region" description="Polar residues" evidence="1">
    <location>
        <begin position="449"/>
        <end position="475"/>
    </location>
</feature>
<dbReference type="SUPFAM" id="SSF46938">
    <property type="entry name" value="CRAL/TRIO N-terminal domain"/>
    <property type="match status" value="1"/>
</dbReference>
<dbReference type="PANTHER" id="PTHR46590:SF2">
    <property type="entry name" value="CRAL_TRIO DOMAIN PROTEIN (AFU_ORTHOLOGUE AFUA_4G13930)-RELATED"/>
    <property type="match status" value="1"/>
</dbReference>
<dbReference type="PANTHER" id="PTHR46590">
    <property type="entry name" value="PHOSPHATIDYLINOSITOL TRANSFER PROTEIN CSR1-RELATED"/>
    <property type="match status" value="1"/>
</dbReference>
<dbReference type="InterPro" id="IPR052432">
    <property type="entry name" value="PITP/CRAL-TRIO"/>
</dbReference>
<dbReference type="EMBL" id="CVMT01000001">
    <property type="protein sequence ID" value="CRG83610.1"/>
    <property type="molecule type" value="Genomic_DNA"/>
</dbReference>
<evidence type="ECO:0000313" key="4">
    <source>
        <dbReference type="Proteomes" id="UP000054383"/>
    </source>
</evidence>
<feature type="compositionally biased region" description="Polar residues" evidence="1">
    <location>
        <begin position="483"/>
        <end position="494"/>
    </location>
</feature>
<dbReference type="SUPFAM" id="SSF52087">
    <property type="entry name" value="CRAL/TRIO domain"/>
    <property type="match status" value="1"/>
</dbReference>
<dbReference type="InterPro" id="IPR036865">
    <property type="entry name" value="CRAL-TRIO_dom_sf"/>
</dbReference>
<dbReference type="Pfam" id="PF03765">
    <property type="entry name" value="CRAL_TRIO_N"/>
    <property type="match status" value="1"/>
</dbReference>
<dbReference type="Gene3D" id="3.40.525.10">
    <property type="entry name" value="CRAL-TRIO lipid binding domain"/>
    <property type="match status" value="1"/>
</dbReference>
<dbReference type="InterPro" id="IPR011074">
    <property type="entry name" value="CRAL/TRIO_N_dom"/>
</dbReference>
<dbReference type="SMART" id="SM00516">
    <property type="entry name" value="SEC14"/>
    <property type="match status" value="1"/>
</dbReference>
<proteinExistence type="predicted"/>
<dbReference type="PROSITE" id="PS50191">
    <property type="entry name" value="CRAL_TRIO"/>
    <property type="match status" value="1"/>
</dbReference>
<dbReference type="Pfam" id="PF00650">
    <property type="entry name" value="CRAL_TRIO"/>
    <property type="match status" value="1"/>
</dbReference>
<keyword evidence="4" id="KW-1185">Reference proteome</keyword>
<accession>A0A0U1LMU5</accession>
<dbReference type="Proteomes" id="UP000054383">
    <property type="component" value="Unassembled WGS sequence"/>
</dbReference>
<gene>
    <name evidence="3" type="ORF">PISL3812_00964</name>
</gene>
<evidence type="ECO:0000313" key="3">
    <source>
        <dbReference type="EMBL" id="CRG83610.1"/>
    </source>
</evidence>
<dbReference type="OrthoDB" id="288942at2759"/>
<dbReference type="SMART" id="SM01100">
    <property type="entry name" value="CRAL_TRIO_N"/>
    <property type="match status" value="1"/>
</dbReference>
<evidence type="ECO:0000259" key="2">
    <source>
        <dbReference type="PROSITE" id="PS50191"/>
    </source>
</evidence>
<protein>
    <submittedName>
        <fullName evidence="3">CRAL-TRIO domain-containing protein C3H8,02</fullName>
    </submittedName>
</protein>
<reference evidence="3 4" key="1">
    <citation type="submission" date="2015-04" db="EMBL/GenBank/DDBJ databases">
        <authorList>
            <person name="Syromyatnikov M.Y."/>
            <person name="Popov V.N."/>
        </authorList>
    </citation>
    <scope>NUCLEOTIDE SEQUENCE [LARGE SCALE GENOMIC DNA]</scope>
    <source>
        <strain evidence="3">WF-38-12</strain>
    </source>
</reference>
<feature type="region of interest" description="Disordered" evidence="1">
    <location>
        <begin position="449"/>
        <end position="502"/>
    </location>
</feature>
<name>A0A0U1LMU5_TALIS</name>